<dbReference type="PANTHER" id="PTHR43436:SF1">
    <property type="entry name" value="TRANSCRIPTIONAL REGULATORY PROTEIN"/>
    <property type="match status" value="1"/>
</dbReference>
<dbReference type="SMART" id="SM00342">
    <property type="entry name" value="HTH_ARAC"/>
    <property type="match status" value="1"/>
</dbReference>
<evidence type="ECO:0000256" key="3">
    <source>
        <dbReference type="ARBA" id="ARBA00023163"/>
    </source>
</evidence>
<sequence length="294" mass="33593">MKDLLSEIARLTKHSPVWPKQTALARVMITKGEIPQHQLAAVYEPMIGFTVFGRKTISFGESTVKAEGPSYYVIPTQVPATGKVDQAENGQAYLSLGLKINKQLLRSLLEDNSRRIQRSEDSQAIFATRATEEFVSAWVRLLRLLETPEDIPALASVYEREILYRILIGPQGQRLKLASFETGPQSQIHRAIQWIRENYWRTLDVRQIAEKSGMAWTTFHRQFKRVTGLSPIQYQKELRLLEARKILVHQGLSVREAAFQVGYESASQFNREYSRHFGSSPAKDAHLIRVESKL</sequence>
<keyword evidence="2" id="KW-0238">DNA-binding</keyword>
<dbReference type="Pfam" id="PF06719">
    <property type="entry name" value="AraC_N"/>
    <property type="match status" value="1"/>
</dbReference>
<dbReference type="Pfam" id="PF12833">
    <property type="entry name" value="HTH_18"/>
    <property type="match status" value="1"/>
</dbReference>
<dbReference type="PROSITE" id="PS00041">
    <property type="entry name" value="HTH_ARAC_FAMILY_1"/>
    <property type="match status" value="1"/>
</dbReference>
<protein>
    <recommendedName>
        <fullName evidence="4">HTH araC/xylS-type domain-containing protein</fullName>
    </recommendedName>
</protein>
<organism evidence="5 6">
    <name type="scientific">Pseudobdellovibrio exovorus JSS</name>
    <dbReference type="NCBI Taxonomy" id="1184267"/>
    <lineage>
        <taxon>Bacteria</taxon>
        <taxon>Pseudomonadati</taxon>
        <taxon>Bdellovibrionota</taxon>
        <taxon>Bdellovibrionia</taxon>
        <taxon>Bdellovibrionales</taxon>
        <taxon>Pseudobdellovibrionaceae</taxon>
        <taxon>Pseudobdellovibrio</taxon>
    </lineage>
</organism>
<dbReference type="RefSeq" id="WP_015468943.1">
    <property type="nucleotide sequence ID" value="NC_020813.1"/>
</dbReference>
<keyword evidence="6" id="KW-1185">Reference proteome</keyword>
<dbReference type="PATRIC" id="fig|1184267.3.peg.234"/>
<dbReference type="GO" id="GO:0003700">
    <property type="term" value="F:DNA-binding transcription factor activity"/>
    <property type="evidence" value="ECO:0007669"/>
    <property type="project" value="InterPro"/>
</dbReference>
<name>M4V5J2_9BACT</name>
<dbReference type="KEGG" id="bex:A11Q_233"/>
<dbReference type="Proteomes" id="UP000012040">
    <property type="component" value="Chromosome"/>
</dbReference>
<dbReference type="OrthoDB" id="9802263at2"/>
<dbReference type="HOGENOM" id="CLU_000445_100_0_7"/>
<dbReference type="InterPro" id="IPR009057">
    <property type="entry name" value="Homeodomain-like_sf"/>
</dbReference>
<evidence type="ECO:0000313" key="6">
    <source>
        <dbReference type="Proteomes" id="UP000012040"/>
    </source>
</evidence>
<dbReference type="GO" id="GO:0043565">
    <property type="term" value="F:sequence-specific DNA binding"/>
    <property type="evidence" value="ECO:0007669"/>
    <property type="project" value="InterPro"/>
</dbReference>
<dbReference type="STRING" id="1184267.A11Q_233"/>
<dbReference type="EMBL" id="CP003537">
    <property type="protein sequence ID" value="AGH94453.1"/>
    <property type="molecule type" value="Genomic_DNA"/>
</dbReference>
<reference evidence="5 6" key="1">
    <citation type="journal article" date="2013" name="ISME J.">
        <title>By their genes ye shall know them: genomic signatures of predatory bacteria.</title>
        <authorList>
            <person name="Pasternak Z."/>
            <person name="Pietrokovski S."/>
            <person name="Rotem O."/>
            <person name="Gophna U."/>
            <person name="Lurie-Weinberger M.N."/>
            <person name="Jurkevitch E."/>
        </authorList>
    </citation>
    <scope>NUCLEOTIDE SEQUENCE [LARGE SCALE GENOMIC DNA]</scope>
    <source>
        <strain evidence="5 6">JSS</strain>
    </source>
</reference>
<dbReference type="InterPro" id="IPR009594">
    <property type="entry name" value="Tscrpt_reg_HTH_AraC_N"/>
</dbReference>
<dbReference type="PROSITE" id="PS01124">
    <property type="entry name" value="HTH_ARAC_FAMILY_2"/>
    <property type="match status" value="1"/>
</dbReference>
<evidence type="ECO:0000313" key="5">
    <source>
        <dbReference type="EMBL" id="AGH94453.1"/>
    </source>
</evidence>
<keyword evidence="1" id="KW-0805">Transcription regulation</keyword>
<proteinExistence type="predicted"/>
<dbReference type="eggNOG" id="COG4977">
    <property type="taxonomic scope" value="Bacteria"/>
</dbReference>
<dbReference type="InterPro" id="IPR018062">
    <property type="entry name" value="HTH_AraC-typ_CS"/>
</dbReference>
<keyword evidence="3" id="KW-0804">Transcription</keyword>
<evidence type="ECO:0000256" key="2">
    <source>
        <dbReference type="ARBA" id="ARBA00023125"/>
    </source>
</evidence>
<dbReference type="InterPro" id="IPR018060">
    <property type="entry name" value="HTH_AraC"/>
</dbReference>
<dbReference type="PANTHER" id="PTHR43436">
    <property type="entry name" value="ARAC-FAMILY TRANSCRIPTIONAL REGULATOR"/>
    <property type="match status" value="1"/>
</dbReference>
<evidence type="ECO:0000259" key="4">
    <source>
        <dbReference type="PROSITE" id="PS01124"/>
    </source>
</evidence>
<evidence type="ECO:0000256" key="1">
    <source>
        <dbReference type="ARBA" id="ARBA00023015"/>
    </source>
</evidence>
<feature type="domain" description="HTH araC/xylS-type" evidence="4">
    <location>
        <begin position="189"/>
        <end position="287"/>
    </location>
</feature>
<accession>M4V5J2</accession>
<dbReference type="Gene3D" id="1.10.10.60">
    <property type="entry name" value="Homeodomain-like"/>
    <property type="match status" value="1"/>
</dbReference>
<dbReference type="AlphaFoldDB" id="M4V5J2"/>
<gene>
    <name evidence="5" type="ORF">A11Q_233</name>
</gene>
<dbReference type="SUPFAM" id="SSF46689">
    <property type="entry name" value="Homeodomain-like"/>
    <property type="match status" value="2"/>
</dbReference>